<sequence length="29" mass="3468">MPPFYKKTWQHELPSGMKKTKTLNVKVHL</sequence>
<reference evidence="1" key="1">
    <citation type="journal article" date="2021" name="Proc. Natl. Acad. Sci. U.S.A.">
        <title>A Catalog of Tens of Thousands of Viruses from Human Metagenomes Reveals Hidden Associations with Chronic Diseases.</title>
        <authorList>
            <person name="Tisza M.J."/>
            <person name="Buck C.B."/>
        </authorList>
    </citation>
    <scope>NUCLEOTIDE SEQUENCE</scope>
    <source>
        <strain evidence="1">CtnmH5</strain>
    </source>
</reference>
<dbReference type="EMBL" id="BK015946">
    <property type="protein sequence ID" value="DAF86509.1"/>
    <property type="molecule type" value="Genomic_DNA"/>
</dbReference>
<proteinExistence type="predicted"/>
<evidence type="ECO:0000313" key="1">
    <source>
        <dbReference type="EMBL" id="DAF86509.1"/>
    </source>
</evidence>
<name>A0A8S5TWB6_9CAUD</name>
<accession>A0A8S5TWB6</accession>
<organism evidence="1">
    <name type="scientific">Siphoviridae sp. ctnmH5</name>
    <dbReference type="NCBI Taxonomy" id="2825665"/>
    <lineage>
        <taxon>Viruses</taxon>
        <taxon>Duplodnaviria</taxon>
        <taxon>Heunggongvirae</taxon>
        <taxon>Uroviricota</taxon>
        <taxon>Caudoviricetes</taxon>
    </lineage>
</organism>
<protein>
    <submittedName>
        <fullName evidence="1">Uncharacterized protein</fullName>
    </submittedName>
</protein>